<protein>
    <submittedName>
        <fullName evidence="7">Aspartic proteinase CDR1</fullName>
    </submittedName>
</protein>
<dbReference type="Gene3D" id="2.40.70.10">
    <property type="entry name" value="Acid Proteases"/>
    <property type="match status" value="2"/>
</dbReference>
<evidence type="ECO:0000313" key="8">
    <source>
        <dbReference type="Proteomes" id="UP000257109"/>
    </source>
</evidence>
<dbReference type="GO" id="GO:0004190">
    <property type="term" value="F:aspartic-type endopeptidase activity"/>
    <property type="evidence" value="ECO:0007669"/>
    <property type="project" value="InterPro"/>
</dbReference>
<dbReference type="OrthoDB" id="1434161at2759"/>
<dbReference type="PANTHER" id="PTHR47967:SF66">
    <property type="entry name" value="ASPARTIC PROTEINASE CDR1-RELATED"/>
    <property type="match status" value="1"/>
</dbReference>
<evidence type="ECO:0000256" key="4">
    <source>
        <dbReference type="ARBA" id="ARBA00022670"/>
    </source>
</evidence>
<feature type="domain" description="Peptidase A1" evidence="6">
    <location>
        <begin position="1"/>
        <end position="218"/>
    </location>
</feature>
<keyword evidence="5" id="KW-0378">Hydrolase</keyword>
<dbReference type="EMBL" id="QJKJ01007542">
    <property type="protein sequence ID" value="RDX82827.1"/>
    <property type="molecule type" value="Genomic_DNA"/>
</dbReference>
<dbReference type="InterPro" id="IPR033121">
    <property type="entry name" value="PEPTIDASE_A1"/>
</dbReference>
<comment type="caution">
    <text evidence="7">The sequence shown here is derived from an EMBL/GenBank/DDBJ whole genome shotgun (WGS) entry which is preliminary data.</text>
</comment>
<dbReference type="GO" id="GO:0006508">
    <property type="term" value="P:proteolysis"/>
    <property type="evidence" value="ECO:0007669"/>
    <property type="project" value="UniProtKB-KW"/>
</dbReference>
<name>A0A371FWV2_MUCPR</name>
<dbReference type="Pfam" id="PF14543">
    <property type="entry name" value="TAXi_N"/>
    <property type="match status" value="1"/>
</dbReference>
<gene>
    <name evidence="7" type="primary">CDR1</name>
    <name evidence="7" type="ORF">CR513_36334</name>
</gene>
<dbReference type="Pfam" id="PF14541">
    <property type="entry name" value="TAXi_C"/>
    <property type="match status" value="1"/>
</dbReference>
<dbReference type="FunFam" id="2.40.70.10:FF:000050">
    <property type="entry name" value="Aspartic proteinase CDR1"/>
    <property type="match status" value="1"/>
</dbReference>
<comment type="similarity">
    <text evidence="2">Belongs to the peptidase A1 family.</text>
</comment>
<evidence type="ECO:0000259" key="6">
    <source>
        <dbReference type="PROSITE" id="PS51767"/>
    </source>
</evidence>
<evidence type="ECO:0000256" key="5">
    <source>
        <dbReference type="ARBA" id="ARBA00022801"/>
    </source>
</evidence>
<accession>A0A371FWV2</accession>
<dbReference type="InterPro" id="IPR032861">
    <property type="entry name" value="TAXi_N"/>
</dbReference>
<organism evidence="7 8">
    <name type="scientific">Mucuna pruriens</name>
    <name type="common">Velvet bean</name>
    <name type="synonym">Dolichos pruriens</name>
    <dbReference type="NCBI Taxonomy" id="157652"/>
    <lineage>
        <taxon>Eukaryota</taxon>
        <taxon>Viridiplantae</taxon>
        <taxon>Streptophyta</taxon>
        <taxon>Embryophyta</taxon>
        <taxon>Tracheophyta</taxon>
        <taxon>Spermatophyta</taxon>
        <taxon>Magnoliopsida</taxon>
        <taxon>eudicotyledons</taxon>
        <taxon>Gunneridae</taxon>
        <taxon>Pentapetalae</taxon>
        <taxon>rosids</taxon>
        <taxon>fabids</taxon>
        <taxon>Fabales</taxon>
        <taxon>Fabaceae</taxon>
        <taxon>Papilionoideae</taxon>
        <taxon>50 kb inversion clade</taxon>
        <taxon>NPAAA clade</taxon>
        <taxon>indigoferoid/millettioid clade</taxon>
        <taxon>Phaseoleae</taxon>
        <taxon>Mucuna</taxon>
    </lineage>
</organism>
<keyword evidence="8" id="KW-1185">Reference proteome</keyword>
<dbReference type="InterPro" id="IPR001969">
    <property type="entry name" value="Aspartic_peptidase_AS"/>
</dbReference>
<comment type="subcellular location">
    <subcellularLocation>
        <location evidence="1">Secreted</location>
    </subcellularLocation>
</comment>
<dbReference type="InterPro" id="IPR032799">
    <property type="entry name" value="TAXi_C"/>
</dbReference>
<feature type="non-terminal residue" evidence="7">
    <location>
        <position position="1"/>
    </location>
</feature>
<dbReference type="STRING" id="157652.A0A371FWV2"/>
<evidence type="ECO:0000256" key="2">
    <source>
        <dbReference type="ARBA" id="ARBA00007447"/>
    </source>
</evidence>
<sequence>MSYSLGTPPFQVYGVVDTCSDIIWVQDQLCEACYSDTSFTFGPSYSKTDATVVSGHGTVSTPIFHHAGQTYYYLSLRALHVGNKRIKFESSSSRSSEKGNIIIDSGTTFTLLPHDVYSKLESVVADAVKLDRVEDPLKQLSLCYKTTFDQLHVHVPVITAHFRSAHVKLNAIKTFIEAGHGVVCLAFLSTQTSSIFGNRGQQNFLVGYDLQKKMVSFKPTDYAKH</sequence>
<dbReference type="InterPro" id="IPR021109">
    <property type="entry name" value="Peptidase_aspartic_dom_sf"/>
</dbReference>
<dbReference type="PANTHER" id="PTHR47967">
    <property type="entry name" value="OS07G0603500 PROTEIN-RELATED"/>
    <property type="match status" value="1"/>
</dbReference>
<proteinExistence type="inferred from homology"/>
<dbReference type="AlphaFoldDB" id="A0A371FWV2"/>
<keyword evidence="4" id="KW-0645">Protease</keyword>
<dbReference type="PROSITE" id="PS51767">
    <property type="entry name" value="PEPTIDASE_A1"/>
    <property type="match status" value="1"/>
</dbReference>
<dbReference type="SUPFAM" id="SSF50630">
    <property type="entry name" value="Acid proteases"/>
    <property type="match status" value="2"/>
</dbReference>
<evidence type="ECO:0000256" key="3">
    <source>
        <dbReference type="ARBA" id="ARBA00022525"/>
    </source>
</evidence>
<dbReference type="GO" id="GO:0005576">
    <property type="term" value="C:extracellular region"/>
    <property type="evidence" value="ECO:0007669"/>
    <property type="project" value="UniProtKB-SubCell"/>
</dbReference>
<dbReference type="Proteomes" id="UP000257109">
    <property type="component" value="Unassembled WGS sequence"/>
</dbReference>
<dbReference type="PROSITE" id="PS00141">
    <property type="entry name" value="ASP_PROTEASE"/>
    <property type="match status" value="1"/>
</dbReference>
<keyword evidence="3" id="KW-0964">Secreted</keyword>
<dbReference type="InterPro" id="IPR051708">
    <property type="entry name" value="Plant_Aspart_Prot_A1"/>
</dbReference>
<evidence type="ECO:0000313" key="7">
    <source>
        <dbReference type="EMBL" id="RDX82827.1"/>
    </source>
</evidence>
<evidence type="ECO:0000256" key="1">
    <source>
        <dbReference type="ARBA" id="ARBA00004613"/>
    </source>
</evidence>
<reference evidence="7" key="1">
    <citation type="submission" date="2018-05" db="EMBL/GenBank/DDBJ databases">
        <title>Draft genome of Mucuna pruriens seed.</title>
        <authorList>
            <person name="Nnadi N.E."/>
            <person name="Vos R."/>
            <person name="Hasami M.H."/>
            <person name="Devisetty U.K."/>
            <person name="Aguiy J.C."/>
        </authorList>
    </citation>
    <scope>NUCLEOTIDE SEQUENCE [LARGE SCALE GENOMIC DNA]</scope>
    <source>
        <strain evidence="7">JCA_2017</strain>
    </source>
</reference>